<dbReference type="EMBL" id="JBBPBM010000185">
    <property type="protein sequence ID" value="KAK8501542.1"/>
    <property type="molecule type" value="Genomic_DNA"/>
</dbReference>
<protein>
    <submittedName>
        <fullName evidence="1">Uncharacterized protein</fullName>
    </submittedName>
</protein>
<reference evidence="1 3" key="1">
    <citation type="journal article" date="2024" name="G3 (Bethesda)">
        <title>Genome assembly of Hibiscus sabdariffa L. provides insights into metabolisms of medicinal natural products.</title>
        <authorList>
            <person name="Kim T."/>
        </authorList>
    </citation>
    <scope>NUCLEOTIDE SEQUENCE [LARGE SCALE GENOMIC DNA]</scope>
    <source>
        <strain evidence="1">TK-2024</strain>
        <tissue evidence="1">Old leaves</tissue>
    </source>
</reference>
<name>A0ABR2B4D6_9ROSI</name>
<dbReference type="Proteomes" id="UP001472677">
    <property type="component" value="Unassembled WGS sequence"/>
</dbReference>
<gene>
    <name evidence="1" type="ORF">V6N12_057865</name>
    <name evidence="2" type="ORF">V6N12_057873</name>
</gene>
<comment type="caution">
    <text evidence="1">The sequence shown here is derived from an EMBL/GenBank/DDBJ whole genome shotgun (WGS) entry which is preliminary data.</text>
</comment>
<evidence type="ECO:0000313" key="2">
    <source>
        <dbReference type="EMBL" id="KAK8501542.1"/>
    </source>
</evidence>
<keyword evidence="3" id="KW-1185">Reference proteome</keyword>
<proteinExistence type="predicted"/>
<sequence length="154" mass="17051">MDASIEDRYMPECRTNTPAVVKAQEQLRDSRDDKESPWIASVRSSHLYSRKVAIAYAQSGGRLGTGPEDGSLYDLFAREIMTPDQEGQVDIGSFAQYKRPLVDFNILSFYNSTVNTSTESGLNRTAQRSGLARLTSDQKVVGLTPTVVNSKILK</sequence>
<evidence type="ECO:0000313" key="1">
    <source>
        <dbReference type="EMBL" id="KAK8501534.1"/>
    </source>
</evidence>
<dbReference type="EMBL" id="JBBPBM010000185">
    <property type="protein sequence ID" value="KAK8501534.1"/>
    <property type="molecule type" value="Genomic_DNA"/>
</dbReference>
<evidence type="ECO:0000313" key="3">
    <source>
        <dbReference type="Proteomes" id="UP001472677"/>
    </source>
</evidence>
<organism evidence="1 3">
    <name type="scientific">Hibiscus sabdariffa</name>
    <name type="common">roselle</name>
    <dbReference type="NCBI Taxonomy" id="183260"/>
    <lineage>
        <taxon>Eukaryota</taxon>
        <taxon>Viridiplantae</taxon>
        <taxon>Streptophyta</taxon>
        <taxon>Embryophyta</taxon>
        <taxon>Tracheophyta</taxon>
        <taxon>Spermatophyta</taxon>
        <taxon>Magnoliopsida</taxon>
        <taxon>eudicotyledons</taxon>
        <taxon>Gunneridae</taxon>
        <taxon>Pentapetalae</taxon>
        <taxon>rosids</taxon>
        <taxon>malvids</taxon>
        <taxon>Malvales</taxon>
        <taxon>Malvaceae</taxon>
        <taxon>Malvoideae</taxon>
        <taxon>Hibiscus</taxon>
    </lineage>
</organism>
<accession>A0ABR2B4D6</accession>